<sequence>MLIVCGRLLAGYMEKLNGSSNVQAASSRAIKSLPPKVPSQAMAYNTIQSDKQLDMPRPLSTNVLSEEQPSWLEDLLDEPDSPSTKGHRRSATAPFTFLDANGQPEELCPENIKGGPAWNLQMPHKFNGKPPSNRKPILSHKQRDNSWRSYSASPSLPNGLGSPKEEAEFKALGLCCSPPEPGRTTFAGSEMQNQVDAAAYTSENSSGGSDCSLSQAKPTLPPRASKSDVKRKQHNARRSRIRKLQYIAELERNVQVEGAEVSAQLEFLDQQNLLLGMENRALKQRLDNLSQELFIKSLEQKILDRELARLQQLYQMQNLNHHQQQQQLKQIPPIDRRGRSCDFDSQFAKLSLNSPEAIAACNGFKDFPYR</sequence>
<evidence type="ECO:0000313" key="3">
    <source>
        <dbReference type="Proteomes" id="UP001153076"/>
    </source>
</evidence>
<keyword evidence="3" id="KW-1185">Reference proteome</keyword>
<feature type="region of interest" description="Disordered" evidence="1">
    <location>
        <begin position="199"/>
        <end position="236"/>
    </location>
</feature>
<evidence type="ECO:0000313" key="2">
    <source>
        <dbReference type="EMBL" id="KAJ8431462.1"/>
    </source>
</evidence>
<dbReference type="PANTHER" id="PTHR46835">
    <property type="entry name" value="BASIC-LEUCINE ZIPPER (BZIP) TRANSCRIPTION FACTOR FAMILY PROTEIN-RELATED"/>
    <property type="match status" value="1"/>
</dbReference>
<dbReference type="EMBL" id="JAKOGI010000688">
    <property type="protein sequence ID" value="KAJ8431462.1"/>
    <property type="molecule type" value="Genomic_DNA"/>
</dbReference>
<dbReference type="AlphaFoldDB" id="A0A9Q1JV60"/>
<dbReference type="InterPro" id="IPR044759">
    <property type="entry name" value="bZIP_RF2"/>
</dbReference>
<feature type="compositionally biased region" description="Polar residues" evidence="1">
    <location>
        <begin position="199"/>
        <end position="217"/>
    </location>
</feature>
<evidence type="ECO:0008006" key="4">
    <source>
        <dbReference type="Google" id="ProtNLM"/>
    </source>
</evidence>
<organism evidence="2 3">
    <name type="scientific">Carnegiea gigantea</name>
    <dbReference type="NCBI Taxonomy" id="171969"/>
    <lineage>
        <taxon>Eukaryota</taxon>
        <taxon>Viridiplantae</taxon>
        <taxon>Streptophyta</taxon>
        <taxon>Embryophyta</taxon>
        <taxon>Tracheophyta</taxon>
        <taxon>Spermatophyta</taxon>
        <taxon>Magnoliopsida</taxon>
        <taxon>eudicotyledons</taxon>
        <taxon>Gunneridae</taxon>
        <taxon>Pentapetalae</taxon>
        <taxon>Caryophyllales</taxon>
        <taxon>Cactineae</taxon>
        <taxon>Cactaceae</taxon>
        <taxon>Cactoideae</taxon>
        <taxon>Echinocereeae</taxon>
        <taxon>Carnegiea</taxon>
    </lineage>
</organism>
<dbReference type="GO" id="GO:0005634">
    <property type="term" value="C:nucleus"/>
    <property type="evidence" value="ECO:0007669"/>
    <property type="project" value="UniProtKB-ARBA"/>
</dbReference>
<comment type="caution">
    <text evidence="2">The sequence shown here is derived from an EMBL/GenBank/DDBJ whole genome shotgun (WGS) entry which is preliminary data.</text>
</comment>
<feature type="compositionally biased region" description="Polar residues" evidence="1">
    <location>
        <begin position="147"/>
        <end position="156"/>
    </location>
</feature>
<dbReference type="InterPro" id="IPR044797">
    <property type="entry name" value="At4g06598-like"/>
</dbReference>
<proteinExistence type="predicted"/>
<name>A0A9Q1JV60_9CARY</name>
<gene>
    <name evidence="2" type="ORF">Cgig2_014955</name>
</gene>
<dbReference type="OrthoDB" id="1878267at2759"/>
<dbReference type="CDD" id="cd14703">
    <property type="entry name" value="bZIP_plant_RF2"/>
    <property type="match status" value="1"/>
</dbReference>
<reference evidence="2" key="1">
    <citation type="submission" date="2022-04" db="EMBL/GenBank/DDBJ databases">
        <title>Carnegiea gigantea Genome sequencing and assembly v2.</title>
        <authorList>
            <person name="Copetti D."/>
            <person name="Sanderson M.J."/>
            <person name="Burquez A."/>
            <person name="Wojciechowski M.F."/>
        </authorList>
    </citation>
    <scope>NUCLEOTIDE SEQUENCE</scope>
    <source>
        <strain evidence="2">SGP5-SGP5p</strain>
        <tissue evidence="2">Aerial part</tissue>
    </source>
</reference>
<evidence type="ECO:0000256" key="1">
    <source>
        <dbReference type="SAM" id="MobiDB-lite"/>
    </source>
</evidence>
<dbReference type="PANTHER" id="PTHR46835:SF3">
    <property type="entry name" value="BASIC-LEUCINE ZIPPER (BZIP) TRANSCRIPTION FACTOR FAMILY PROTEIN"/>
    <property type="match status" value="1"/>
</dbReference>
<accession>A0A9Q1JV60</accession>
<dbReference type="Proteomes" id="UP001153076">
    <property type="component" value="Unassembled WGS sequence"/>
</dbReference>
<protein>
    <recommendedName>
        <fullName evidence="4">BZIP domain-containing protein</fullName>
    </recommendedName>
</protein>
<feature type="region of interest" description="Disordered" evidence="1">
    <location>
        <begin position="123"/>
        <end position="164"/>
    </location>
</feature>
<dbReference type="GO" id="GO:0003700">
    <property type="term" value="F:DNA-binding transcription factor activity"/>
    <property type="evidence" value="ECO:0007669"/>
    <property type="project" value="InterPro"/>
</dbReference>